<sequence length="259" mass="30600">MTYIFKTITLLVTHYNRSQSLQRLLEAFAKQHIIFGDIVVSDDGSKADHLNRLVELSEIYGFRLITTPTNRGLGNNINKGQDAVETLYTLYVQEDFDPFPGYALHLQNALDIMDERKDVDMVRFYAYFKYPYLKPYRDGFSEMMFSIWKPGYRKFHVYSDHPHLRRNSFFHKFGRYAEGEKGDRTEFLMAISFLKNKGKAMFYEDFKGLFDQVNSAAEPTTMTRSDMRQSDNPFIAFIRMIYRNVKHNYDLLTFKKGQH</sequence>
<organism evidence="2 3">
    <name type="scientific">Mucilaginibacter hurinus</name>
    <dbReference type="NCBI Taxonomy" id="2201324"/>
    <lineage>
        <taxon>Bacteria</taxon>
        <taxon>Pseudomonadati</taxon>
        <taxon>Bacteroidota</taxon>
        <taxon>Sphingobacteriia</taxon>
        <taxon>Sphingobacteriales</taxon>
        <taxon>Sphingobacteriaceae</taxon>
        <taxon>Mucilaginibacter</taxon>
    </lineage>
</organism>
<reference evidence="2 3" key="1">
    <citation type="submission" date="2018-05" db="EMBL/GenBank/DDBJ databases">
        <title>Mucilaginibacter hurinus sp. nov., isolated from briquette warehouse soil.</title>
        <authorList>
            <person name="Choi L."/>
        </authorList>
    </citation>
    <scope>NUCLEOTIDE SEQUENCE [LARGE SCALE GENOMIC DNA]</scope>
    <source>
        <strain evidence="2 3">ZR32</strain>
    </source>
</reference>
<protein>
    <submittedName>
        <fullName evidence="2">Glycosyl transferase family 2</fullName>
    </submittedName>
</protein>
<accession>A0A367GNR9</accession>
<dbReference type="Gene3D" id="3.90.550.10">
    <property type="entry name" value="Spore Coat Polysaccharide Biosynthesis Protein SpsA, Chain A"/>
    <property type="match status" value="1"/>
</dbReference>
<feature type="domain" description="Glycosyltransferase 2-like" evidence="1">
    <location>
        <begin position="10"/>
        <end position="170"/>
    </location>
</feature>
<dbReference type="OrthoDB" id="744361at2"/>
<dbReference type="Pfam" id="PF00535">
    <property type="entry name" value="Glycos_transf_2"/>
    <property type="match status" value="1"/>
</dbReference>
<comment type="caution">
    <text evidence="2">The sequence shown here is derived from an EMBL/GenBank/DDBJ whole genome shotgun (WGS) entry which is preliminary data.</text>
</comment>
<dbReference type="InterPro" id="IPR001173">
    <property type="entry name" value="Glyco_trans_2-like"/>
</dbReference>
<evidence type="ECO:0000259" key="1">
    <source>
        <dbReference type="Pfam" id="PF00535"/>
    </source>
</evidence>
<evidence type="ECO:0000313" key="3">
    <source>
        <dbReference type="Proteomes" id="UP000253209"/>
    </source>
</evidence>
<dbReference type="InterPro" id="IPR029044">
    <property type="entry name" value="Nucleotide-diphossugar_trans"/>
</dbReference>
<gene>
    <name evidence="2" type="ORF">DJ568_08015</name>
</gene>
<keyword evidence="3" id="KW-1185">Reference proteome</keyword>
<name>A0A367GNR9_9SPHI</name>
<dbReference type="EMBL" id="QGDC01000004">
    <property type="protein sequence ID" value="RCH55127.1"/>
    <property type="molecule type" value="Genomic_DNA"/>
</dbReference>
<dbReference type="SUPFAM" id="SSF53448">
    <property type="entry name" value="Nucleotide-diphospho-sugar transferases"/>
    <property type="match status" value="1"/>
</dbReference>
<dbReference type="Proteomes" id="UP000253209">
    <property type="component" value="Unassembled WGS sequence"/>
</dbReference>
<keyword evidence="2" id="KW-0808">Transferase</keyword>
<dbReference type="CDD" id="cd00761">
    <property type="entry name" value="Glyco_tranf_GTA_type"/>
    <property type="match status" value="1"/>
</dbReference>
<dbReference type="GO" id="GO:0016740">
    <property type="term" value="F:transferase activity"/>
    <property type="evidence" value="ECO:0007669"/>
    <property type="project" value="UniProtKB-KW"/>
</dbReference>
<dbReference type="AlphaFoldDB" id="A0A367GNR9"/>
<proteinExistence type="predicted"/>
<evidence type="ECO:0000313" key="2">
    <source>
        <dbReference type="EMBL" id="RCH55127.1"/>
    </source>
</evidence>
<dbReference type="RefSeq" id="WP_114004750.1">
    <property type="nucleotide sequence ID" value="NZ_QGDC01000004.1"/>
</dbReference>